<evidence type="ECO:0000313" key="9">
    <source>
        <dbReference type="EMBL" id="MDY2588479.1"/>
    </source>
</evidence>
<evidence type="ECO:0000256" key="3">
    <source>
        <dbReference type="ARBA" id="ARBA00022452"/>
    </source>
</evidence>
<comment type="subcellular location">
    <subcellularLocation>
        <location evidence="1">Cell outer membrane</location>
        <topology evidence="1">Multi-pass membrane protein</topology>
    </subcellularLocation>
</comment>
<keyword evidence="7" id="KW-0998">Cell outer membrane</keyword>
<dbReference type="RefSeq" id="WP_320556826.1">
    <property type="nucleotide sequence ID" value="NZ_JAXDAE010000018.1"/>
</dbReference>
<keyword evidence="6" id="KW-0472">Membrane</keyword>
<dbReference type="Gene3D" id="2.40.160.60">
    <property type="entry name" value="Outer membrane protein transport protein (OMPP1/FadL/TodX)"/>
    <property type="match status" value="1"/>
</dbReference>
<dbReference type="PANTHER" id="PTHR35093:SF8">
    <property type="entry name" value="OUTER MEMBRANE PROTEIN NMB0088-RELATED"/>
    <property type="match status" value="1"/>
</dbReference>
<protein>
    <submittedName>
        <fullName evidence="9">Outer membrane protein transport protein</fullName>
    </submittedName>
</protein>
<evidence type="ECO:0000256" key="4">
    <source>
        <dbReference type="ARBA" id="ARBA00022692"/>
    </source>
</evidence>
<accession>A0ABU5EUJ1</accession>
<dbReference type="Pfam" id="PF03349">
    <property type="entry name" value="Toluene_X"/>
    <property type="match status" value="1"/>
</dbReference>
<evidence type="ECO:0000313" key="10">
    <source>
        <dbReference type="Proteomes" id="UP001285855"/>
    </source>
</evidence>
<dbReference type="Proteomes" id="UP001285855">
    <property type="component" value="Unassembled WGS sequence"/>
</dbReference>
<gene>
    <name evidence="9" type="ORF">SNF14_14115</name>
</gene>
<comment type="similarity">
    <text evidence="2">Belongs to the OmpP1/FadL family.</text>
</comment>
<keyword evidence="3" id="KW-1134">Transmembrane beta strand</keyword>
<feature type="chain" id="PRO_5046629910" evidence="8">
    <location>
        <begin position="20"/>
        <end position="508"/>
    </location>
</feature>
<keyword evidence="5 8" id="KW-0732">Signal</keyword>
<comment type="caution">
    <text evidence="9">The sequence shown here is derived from an EMBL/GenBank/DDBJ whole genome shotgun (WGS) entry which is preliminary data.</text>
</comment>
<proteinExistence type="inferred from homology"/>
<dbReference type="EMBL" id="JAXDAE010000018">
    <property type="protein sequence ID" value="MDY2588479.1"/>
    <property type="molecule type" value="Genomic_DNA"/>
</dbReference>
<evidence type="ECO:0000256" key="6">
    <source>
        <dbReference type="ARBA" id="ARBA00023136"/>
    </source>
</evidence>
<feature type="signal peptide" evidence="8">
    <location>
        <begin position="1"/>
        <end position="19"/>
    </location>
</feature>
<reference evidence="9 10" key="1">
    <citation type="submission" date="2023-11" db="EMBL/GenBank/DDBJ databases">
        <title>Winogradskyella pelagius sp. nov., isolated from coastal sediment.</title>
        <authorList>
            <person name="Li F."/>
        </authorList>
    </citation>
    <scope>NUCLEOTIDE SEQUENCE [LARGE SCALE GENOMIC DNA]</scope>
    <source>
        <strain evidence="9 10">KCTC 23502</strain>
    </source>
</reference>
<dbReference type="InterPro" id="IPR005017">
    <property type="entry name" value="OMPP1/FadL/TodX"/>
</dbReference>
<dbReference type="PANTHER" id="PTHR35093">
    <property type="entry name" value="OUTER MEMBRANE PROTEIN NMB0088-RELATED"/>
    <property type="match status" value="1"/>
</dbReference>
<dbReference type="SUPFAM" id="SSF56935">
    <property type="entry name" value="Porins"/>
    <property type="match status" value="1"/>
</dbReference>
<name>A0ABU5EUJ1_9FLAO</name>
<evidence type="ECO:0000256" key="1">
    <source>
        <dbReference type="ARBA" id="ARBA00004571"/>
    </source>
</evidence>
<keyword evidence="4" id="KW-0812">Transmembrane</keyword>
<evidence type="ECO:0000256" key="5">
    <source>
        <dbReference type="ARBA" id="ARBA00022729"/>
    </source>
</evidence>
<evidence type="ECO:0000256" key="2">
    <source>
        <dbReference type="ARBA" id="ARBA00008163"/>
    </source>
</evidence>
<dbReference type="PROSITE" id="PS51257">
    <property type="entry name" value="PROKAR_LIPOPROTEIN"/>
    <property type="match status" value="1"/>
</dbReference>
<organism evidence="9 10">
    <name type="scientific">Winogradskyella aquimaris</name>
    <dbReference type="NCBI Taxonomy" id="864074"/>
    <lineage>
        <taxon>Bacteria</taxon>
        <taxon>Pseudomonadati</taxon>
        <taxon>Bacteroidota</taxon>
        <taxon>Flavobacteriia</taxon>
        <taxon>Flavobacteriales</taxon>
        <taxon>Flavobacteriaceae</taxon>
        <taxon>Winogradskyella</taxon>
    </lineage>
</organism>
<sequence length="508" mass="56620">MKKTLMLCIGIASSCSILAQDITDAVRYSMDDIQGTARFRAMGGAFGALGGDMSAVNINPAGSVIFNNSHASASIGVFNKKDDISYFDGLTTSSNSNFDINQLGVSFVFVNRDESSPWKKFALSAAYDRLADFDDDWVARGVNPNNSIGSYFLLNAQGKRLDEISAFPDETISQAYSEIGSFYGFENQQAFLGYEGFIIDPVDNVDNNTAYVSNIDLNGTDFSQQFLYASRGYNGKVAFNFATSYNDKIFLGINLNAHFIDYERTTVLNESNSNANSTITRVDFENNLLTTGSGFSFQLGGIAKLTEEFRVGLSYNSPTWFRISEETTQYLATSRIENDMNVNQIINPNVINIFPEYRLQTPSKLTGSVAYIFGKTGLLSFDYSIKDYSNTKFRPTSDIFFSALNSNINNALDTSNSYRLGGEYRFKQFSFRGGYRFEESPYKDDNFYGDLTGYSLGVGYNFGNLNLDFAFSQAERDINYQLYNVGLTDSALIQSKFTDFILTLGFRI</sequence>
<evidence type="ECO:0000256" key="7">
    <source>
        <dbReference type="ARBA" id="ARBA00023237"/>
    </source>
</evidence>
<evidence type="ECO:0000256" key="8">
    <source>
        <dbReference type="SAM" id="SignalP"/>
    </source>
</evidence>
<keyword evidence="10" id="KW-1185">Reference proteome</keyword>